<organism evidence="4 5">
    <name type="scientific">Streptomyces tsukubensis</name>
    <dbReference type="NCBI Taxonomy" id="83656"/>
    <lineage>
        <taxon>Bacteria</taxon>
        <taxon>Bacillati</taxon>
        <taxon>Actinomycetota</taxon>
        <taxon>Actinomycetes</taxon>
        <taxon>Kitasatosporales</taxon>
        <taxon>Streptomycetaceae</taxon>
        <taxon>Streptomyces</taxon>
    </lineage>
</organism>
<feature type="coiled-coil region" evidence="1">
    <location>
        <begin position="134"/>
        <end position="161"/>
    </location>
</feature>
<evidence type="ECO:0000313" key="5">
    <source>
        <dbReference type="Proteomes" id="UP000190539"/>
    </source>
</evidence>
<sequence length="458" mass="46753">MTTPPLGAGEPAPGSPPLSTARDQPTPADLGKPQGLKSTPRLLNPDYPALGFNPVPGSLGTVRALRKKLADCADVLGETHGVVSKLMDGGHWKGDAAVAFRAQIEDGTLPRNLRDAARSVRKAARQLGFWCGELDELRHRARRLNEDAEDARGALATAKRRADLAGDDPALKKTEAEGHAAAKRAHHAADAAVKTAEGDLARILAKAHDLAAEHEVAAGARAAKIRAATEKLAPREPGFFEELGEWITDNLPDILSFVAGVVGLVALFVLSGGVLAAVLLLAAAAMGLGAATLRVTDPKVWSSLKDGLTKGELDSDFWSNSVAVSADALGALPGLGAAARGGSVAVRALGEGAEVLTLGQRVSMFGSQSVSEARALTGLGNPLLAVVVRGAGDPVKSAETVELVSASTGVATAGYGLAASAAEALDVDVAKDASTGIDGLRAGLDSGAVVDLARHLFS</sequence>
<accession>A0A1V4A7L8</accession>
<dbReference type="Proteomes" id="UP000190539">
    <property type="component" value="Unassembled WGS sequence"/>
</dbReference>
<gene>
    <name evidence="4" type="ORF">B1H18_17035</name>
</gene>
<evidence type="ECO:0000256" key="3">
    <source>
        <dbReference type="SAM" id="Phobius"/>
    </source>
</evidence>
<proteinExistence type="predicted"/>
<keyword evidence="3" id="KW-0472">Membrane</keyword>
<name>A0A1V4A7L8_9ACTN</name>
<keyword evidence="1" id="KW-0175">Coiled coil</keyword>
<evidence type="ECO:0000256" key="2">
    <source>
        <dbReference type="SAM" id="MobiDB-lite"/>
    </source>
</evidence>
<keyword evidence="5" id="KW-1185">Reference proteome</keyword>
<comment type="caution">
    <text evidence="4">The sequence shown here is derived from an EMBL/GenBank/DDBJ whole genome shotgun (WGS) entry which is preliminary data.</text>
</comment>
<dbReference type="EMBL" id="MVFC01000012">
    <property type="protein sequence ID" value="OON78469.1"/>
    <property type="molecule type" value="Genomic_DNA"/>
</dbReference>
<evidence type="ECO:0000313" key="4">
    <source>
        <dbReference type="EMBL" id="OON78469.1"/>
    </source>
</evidence>
<evidence type="ECO:0000256" key="1">
    <source>
        <dbReference type="SAM" id="Coils"/>
    </source>
</evidence>
<feature type="region of interest" description="Disordered" evidence="2">
    <location>
        <begin position="1"/>
        <end position="39"/>
    </location>
</feature>
<keyword evidence="3" id="KW-1133">Transmembrane helix</keyword>
<dbReference type="STRING" id="83656.B1H18_17035"/>
<feature type="transmembrane region" description="Helical" evidence="3">
    <location>
        <begin position="257"/>
        <end position="284"/>
    </location>
</feature>
<reference evidence="4 5" key="1">
    <citation type="submission" date="2017-02" db="EMBL/GenBank/DDBJ databases">
        <title>Draft Genome Sequence of Streptomyces tsukubaensis F601, a Producer of the immunosuppressant tacrolimus FK506.</title>
        <authorList>
            <person name="Zong G."/>
            <person name="Zhong C."/>
            <person name="Fu J."/>
            <person name="Qin R."/>
            <person name="Cao G."/>
        </authorList>
    </citation>
    <scope>NUCLEOTIDE SEQUENCE [LARGE SCALE GENOMIC DNA]</scope>
    <source>
        <strain evidence="4 5">F601</strain>
    </source>
</reference>
<dbReference type="AlphaFoldDB" id="A0A1V4A7L8"/>
<protein>
    <submittedName>
        <fullName evidence="4">Uncharacterized protein</fullName>
    </submittedName>
</protein>
<keyword evidence="3" id="KW-0812">Transmembrane</keyword>